<dbReference type="GO" id="GO:0003697">
    <property type="term" value="F:single-stranded DNA binding"/>
    <property type="evidence" value="ECO:0007669"/>
    <property type="project" value="InterPro"/>
</dbReference>
<dbReference type="OrthoDB" id="1078367at2759"/>
<dbReference type="Gene3D" id="2.40.50.140">
    <property type="entry name" value="Nucleic acid-binding proteins"/>
    <property type="match status" value="1"/>
</dbReference>
<dbReference type="InterPro" id="IPR011344">
    <property type="entry name" value="ssDNA-bd"/>
</dbReference>
<dbReference type="EMBL" id="CAMAPE010000029">
    <property type="protein sequence ID" value="CAH9092887.1"/>
    <property type="molecule type" value="Genomic_DNA"/>
</dbReference>
<dbReference type="PANTHER" id="PTHR10302:SF16">
    <property type="entry name" value="NUCLEIC ACID-BINDING, OB-FOLD-LIKE PROTEIN"/>
    <property type="match status" value="1"/>
</dbReference>
<dbReference type="GO" id="GO:0006264">
    <property type="term" value="P:mitochondrial DNA replication"/>
    <property type="evidence" value="ECO:0007669"/>
    <property type="project" value="TreeGrafter"/>
</dbReference>
<proteinExistence type="predicted"/>
<comment type="caution">
    <text evidence="4">The sequence shown here is derived from an EMBL/GenBank/DDBJ whole genome shotgun (WGS) entry which is preliminary data.</text>
</comment>
<dbReference type="PROSITE" id="PS50935">
    <property type="entry name" value="SSB"/>
    <property type="match status" value="1"/>
</dbReference>
<dbReference type="PANTHER" id="PTHR10302">
    <property type="entry name" value="SINGLE-STRANDED DNA-BINDING PROTEIN"/>
    <property type="match status" value="1"/>
</dbReference>
<keyword evidence="5" id="KW-1185">Reference proteome</keyword>
<keyword evidence="1 2" id="KW-0238">DNA-binding</keyword>
<accession>A0A9P0ZAG5</accession>
<evidence type="ECO:0000313" key="5">
    <source>
        <dbReference type="Proteomes" id="UP001152484"/>
    </source>
</evidence>
<sequence>MACVLSRRLLRTLTACPRSSYHFMRIPSTPCSKSFSTESDDDSSHLELDLPGSGSESESESEAKSDPFFSNPAPETNQQRNTGERPLENGMDNGIYKAILVGQVGQAAIQKKLKSGAKVTLLSIGTGGIRNNRRPFDSEEPKEYADRCAVQWHRVSIYPQRLGDLAATNALPGSILYIEGNLESKVFSDPITGLVRRIREIAVRQNGRIVFLGKLNDAGQPSKGEVKSVGYY</sequence>
<name>A0A9P0ZAG5_CUSEU</name>
<dbReference type="InterPro" id="IPR012340">
    <property type="entry name" value="NA-bd_OB-fold"/>
</dbReference>
<organism evidence="4 5">
    <name type="scientific">Cuscuta europaea</name>
    <name type="common">European dodder</name>
    <dbReference type="NCBI Taxonomy" id="41803"/>
    <lineage>
        <taxon>Eukaryota</taxon>
        <taxon>Viridiplantae</taxon>
        <taxon>Streptophyta</taxon>
        <taxon>Embryophyta</taxon>
        <taxon>Tracheophyta</taxon>
        <taxon>Spermatophyta</taxon>
        <taxon>Magnoliopsida</taxon>
        <taxon>eudicotyledons</taxon>
        <taxon>Gunneridae</taxon>
        <taxon>Pentapetalae</taxon>
        <taxon>asterids</taxon>
        <taxon>lamiids</taxon>
        <taxon>Solanales</taxon>
        <taxon>Convolvulaceae</taxon>
        <taxon>Cuscuteae</taxon>
        <taxon>Cuscuta</taxon>
        <taxon>Cuscuta subgen. Cuscuta</taxon>
    </lineage>
</organism>
<gene>
    <name evidence="4" type="ORF">CEURO_LOCUS12146</name>
</gene>
<dbReference type="InterPro" id="IPR000424">
    <property type="entry name" value="Primosome_PriB/ssb"/>
</dbReference>
<evidence type="ECO:0000313" key="4">
    <source>
        <dbReference type="EMBL" id="CAH9092887.1"/>
    </source>
</evidence>
<dbReference type="SUPFAM" id="SSF50249">
    <property type="entry name" value="Nucleic acid-binding proteins"/>
    <property type="match status" value="1"/>
</dbReference>
<dbReference type="Pfam" id="PF00436">
    <property type="entry name" value="SSB"/>
    <property type="match status" value="1"/>
</dbReference>
<dbReference type="FunFam" id="2.40.50.140:FF:000160">
    <property type="entry name" value="single-stranded DNA-binding protein, mitochondrial"/>
    <property type="match status" value="1"/>
</dbReference>
<protein>
    <submittedName>
        <fullName evidence="4">Uncharacterized protein</fullName>
    </submittedName>
</protein>
<evidence type="ECO:0000256" key="2">
    <source>
        <dbReference type="PROSITE-ProRule" id="PRU00252"/>
    </source>
</evidence>
<evidence type="ECO:0000256" key="1">
    <source>
        <dbReference type="ARBA" id="ARBA00023125"/>
    </source>
</evidence>
<dbReference type="GO" id="GO:0042645">
    <property type="term" value="C:mitochondrial nucleoid"/>
    <property type="evidence" value="ECO:0007669"/>
    <property type="project" value="TreeGrafter"/>
</dbReference>
<dbReference type="Proteomes" id="UP001152484">
    <property type="component" value="Unassembled WGS sequence"/>
</dbReference>
<evidence type="ECO:0000256" key="3">
    <source>
        <dbReference type="SAM" id="MobiDB-lite"/>
    </source>
</evidence>
<dbReference type="AlphaFoldDB" id="A0A9P0ZAG5"/>
<reference evidence="4" key="1">
    <citation type="submission" date="2022-07" db="EMBL/GenBank/DDBJ databases">
        <authorList>
            <person name="Macas J."/>
            <person name="Novak P."/>
            <person name="Neumann P."/>
        </authorList>
    </citation>
    <scope>NUCLEOTIDE SEQUENCE</scope>
</reference>
<feature type="region of interest" description="Disordered" evidence="3">
    <location>
        <begin position="31"/>
        <end position="89"/>
    </location>
</feature>